<dbReference type="AlphaFoldDB" id="C6BUW5"/>
<organism evidence="1 2">
    <name type="scientific">Maridesulfovibrio salexigens (strain ATCC 14822 / DSM 2638 / NCIMB 8403 / VKM B-1763)</name>
    <name type="common">Desulfovibrio salexigens</name>
    <dbReference type="NCBI Taxonomy" id="526222"/>
    <lineage>
        <taxon>Bacteria</taxon>
        <taxon>Pseudomonadati</taxon>
        <taxon>Thermodesulfobacteriota</taxon>
        <taxon>Desulfovibrionia</taxon>
        <taxon>Desulfovibrionales</taxon>
        <taxon>Desulfovibrionaceae</taxon>
        <taxon>Maridesulfovibrio</taxon>
    </lineage>
</organism>
<evidence type="ECO:0000313" key="1">
    <source>
        <dbReference type="EMBL" id="ACS78102.1"/>
    </source>
</evidence>
<dbReference type="RefSeq" id="WP_012765628.1">
    <property type="nucleotide sequence ID" value="NC_012881.1"/>
</dbReference>
<dbReference type="Proteomes" id="UP000002601">
    <property type="component" value="Chromosome"/>
</dbReference>
<dbReference type="OrthoDB" id="5460788at2"/>
<dbReference type="HOGENOM" id="CLU_2733446_0_0_7"/>
<dbReference type="EMBL" id="CP001649">
    <property type="protein sequence ID" value="ACS78102.1"/>
    <property type="molecule type" value="Genomic_DNA"/>
</dbReference>
<protein>
    <submittedName>
        <fullName evidence="1">Uncharacterized protein</fullName>
    </submittedName>
</protein>
<evidence type="ECO:0000313" key="2">
    <source>
        <dbReference type="Proteomes" id="UP000002601"/>
    </source>
</evidence>
<sequence>MTFDKTDADSHMLSCLLTPEEQAASFNEEDSAERREKLSKLRDQIRAGTYRPAIGEIAINLVRSEAKISGFG</sequence>
<name>C6BUW5_MARSD</name>
<proteinExistence type="predicted"/>
<gene>
    <name evidence="1" type="ordered locus">Desal_0030</name>
</gene>
<dbReference type="STRING" id="526222.Desal_0030"/>
<reference evidence="1 2" key="1">
    <citation type="submission" date="2009-06" db="EMBL/GenBank/DDBJ databases">
        <title>Complete sequence of Desulfovibrio salexigens DSM 2638.</title>
        <authorList>
            <consortium name="US DOE Joint Genome Institute"/>
            <person name="Lucas S."/>
            <person name="Copeland A."/>
            <person name="Lapidus A."/>
            <person name="Glavina del Rio T."/>
            <person name="Tice H."/>
            <person name="Bruce D."/>
            <person name="Goodwin L."/>
            <person name="Pitluck S."/>
            <person name="Munk A.C."/>
            <person name="Brettin T."/>
            <person name="Detter J.C."/>
            <person name="Han C."/>
            <person name="Tapia R."/>
            <person name="Larimer F."/>
            <person name="Land M."/>
            <person name="Hauser L."/>
            <person name="Kyrpides N."/>
            <person name="Anderson I."/>
            <person name="Wall J.D."/>
            <person name="Arkin A.P."/>
            <person name="Dehal P."/>
            <person name="Chivian D."/>
            <person name="Giles B."/>
            <person name="Hazen T.C."/>
        </authorList>
    </citation>
    <scope>NUCLEOTIDE SEQUENCE [LARGE SCALE GENOMIC DNA]</scope>
    <source>
        <strain evidence="2">ATCC 14822 / DSM 2638 / NCIMB 8403 / VKM B-1763</strain>
    </source>
</reference>
<keyword evidence="2" id="KW-1185">Reference proteome</keyword>
<dbReference type="KEGG" id="dsa:Desal_0030"/>
<accession>C6BUW5</accession>
<dbReference type="eggNOG" id="ENOG50318GG">
    <property type="taxonomic scope" value="Bacteria"/>
</dbReference>